<dbReference type="InterPro" id="IPR050399">
    <property type="entry name" value="HPr"/>
</dbReference>
<dbReference type="PANTHER" id="PTHR33705">
    <property type="entry name" value="PHOSPHOCARRIER PROTEIN HPR"/>
    <property type="match status" value="1"/>
</dbReference>
<accession>A0ABQ0AXC7</accession>
<comment type="caution">
    <text evidence="5">The sequence shown here is derived from an EMBL/GenBank/DDBJ whole genome shotgun (WGS) entry which is preliminary data.</text>
</comment>
<evidence type="ECO:0000256" key="3">
    <source>
        <dbReference type="ARBA" id="ARBA00022683"/>
    </source>
</evidence>
<comment type="subcellular location">
    <subcellularLocation>
        <location evidence="1">Cytoplasm</location>
    </subcellularLocation>
</comment>
<organism evidence="5 6">
    <name type="scientific">Enterocloster alcoholdehydrogenati</name>
    <dbReference type="NCBI Taxonomy" id="2547410"/>
    <lineage>
        <taxon>Bacteria</taxon>
        <taxon>Bacillati</taxon>
        <taxon>Bacillota</taxon>
        <taxon>Clostridia</taxon>
        <taxon>Lachnospirales</taxon>
        <taxon>Lachnospiraceae</taxon>
        <taxon>Enterocloster</taxon>
    </lineage>
</organism>
<evidence type="ECO:0000313" key="6">
    <source>
        <dbReference type="Proteomes" id="UP001600894"/>
    </source>
</evidence>
<sequence length="85" mass="9124">MISYRYVISNSQGLHASNSMSLSRAASDYQSQITMTSSKGDANCKNVLALMSLNARQGETVVLNVDGPDEKQAAGFLNGLLRTIL</sequence>
<dbReference type="NCBIfam" id="TIGR01003">
    <property type="entry name" value="PTS_HPr_family"/>
    <property type="match status" value="1"/>
</dbReference>
<dbReference type="CDD" id="cd00367">
    <property type="entry name" value="PTS-HPr_like"/>
    <property type="match status" value="1"/>
</dbReference>
<keyword evidence="6" id="KW-1185">Reference proteome</keyword>
<dbReference type="PANTHER" id="PTHR33705:SF2">
    <property type="entry name" value="PHOSPHOCARRIER PROTEIN NPR"/>
    <property type="match status" value="1"/>
</dbReference>
<evidence type="ECO:0000313" key="5">
    <source>
        <dbReference type="EMBL" id="GAA6268686.1"/>
    </source>
</evidence>
<evidence type="ECO:0000256" key="2">
    <source>
        <dbReference type="ARBA" id="ARBA00022490"/>
    </source>
</evidence>
<dbReference type="InterPro" id="IPR000032">
    <property type="entry name" value="HPr-like"/>
</dbReference>
<keyword evidence="3" id="KW-0598">Phosphotransferase system</keyword>
<dbReference type="InterPro" id="IPR035895">
    <property type="entry name" value="HPr-like_sf"/>
</dbReference>
<proteinExistence type="predicted"/>
<dbReference type="Pfam" id="PF00381">
    <property type="entry name" value="PTS-HPr"/>
    <property type="match status" value="1"/>
</dbReference>
<protein>
    <submittedName>
        <fullName evidence="5">HPr family phosphocarrier protein</fullName>
    </submittedName>
</protein>
<feature type="domain" description="HPr" evidence="4">
    <location>
        <begin position="1"/>
        <end position="85"/>
    </location>
</feature>
<reference evidence="5 6" key="1">
    <citation type="submission" date="2024-04" db="EMBL/GenBank/DDBJ databases">
        <title>Defined microbial consortia suppress multidrug-resistant proinflammatory Enterobacteriaceae via ecological control.</title>
        <authorList>
            <person name="Furuichi M."/>
            <person name="Kawaguchi T."/>
            <person name="Pust M."/>
            <person name="Yasuma K."/>
            <person name="Plichta D."/>
            <person name="Hasegawa N."/>
            <person name="Ohya T."/>
            <person name="Bhattarai S."/>
            <person name="Sasajima S."/>
            <person name="Aoto Y."/>
            <person name="Tuganbaev T."/>
            <person name="Yaginuma M."/>
            <person name="Ueda M."/>
            <person name="Okahashi N."/>
            <person name="Amafuji K."/>
            <person name="Kiridooshi Y."/>
            <person name="Sugita K."/>
            <person name="Strazar M."/>
            <person name="Skelly A."/>
            <person name="Suda W."/>
            <person name="Hattori M."/>
            <person name="Nakamoto N."/>
            <person name="Caballero S."/>
            <person name="Norman J."/>
            <person name="Olle B."/>
            <person name="Tanoue T."/>
            <person name="Arita M."/>
            <person name="Bucci V."/>
            <person name="Atarashi K."/>
            <person name="Xavier R."/>
            <person name="Honda K."/>
        </authorList>
    </citation>
    <scope>NUCLEOTIDE SEQUENCE [LARGE SCALE GENOMIC DNA]</scope>
    <source>
        <strain evidence="6">f13</strain>
    </source>
</reference>
<evidence type="ECO:0000259" key="4">
    <source>
        <dbReference type="PROSITE" id="PS51350"/>
    </source>
</evidence>
<evidence type="ECO:0000256" key="1">
    <source>
        <dbReference type="ARBA" id="ARBA00004496"/>
    </source>
</evidence>
<dbReference type="PRINTS" id="PR00107">
    <property type="entry name" value="PHOSPHOCPHPR"/>
</dbReference>
<dbReference type="EMBL" id="BAABXL010000001">
    <property type="protein sequence ID" value="GAA6268686.1"/>
    <property type="molecule type" value="Genomic_DNA"/>
</dbReference>
<dbReference type="Proteomes" id="UP001600894">
    <property type="component" value="Unassembled WGS sequence"/>
</dbReference>
<dbReference type="PROSITE" id="PS51350">
    <property type="entry name" value="PTS_HPR_DOM"/>
    <property type="match status" value="1"/>
</dbReference>
<name>A0ABQ0AXC7_9FIRM</name>
<dbReference type="RefSeq" id="WP_176253418.1">
    <property type="nucleotide sequence ID" value="NZ_BAABXL010000001.1"/>
</dbReference>
<keyword evidence="2" id="KW-0963">Cytoplasm</keyword>
<dbReference type="Gene3D" id="3.30.1340.10">
    <property type="entry name" value="HPr-like"/>
    <property type="match status" value="1"/>
</dbReference>
<dbReference type="SUPFAM" id="SSF55594">
    <property type="entry name" value="HPr-like"/>
    <property type="match status" value="1"/>
</dbReference>
<gene>
    <name evidence="5" type="ORF">F130042H8_17460</name>
</gene>